<sequence>MLKTAINRFRLISIIEGISYLTLLFIAMPIKYIGHNPYPVKIIGMTHGILFILFLILLYEAMKKYNWNIRFTIELFIYSVIPFGLFFIERKIKKLALI</sequence>
<evidence type="ECO:0000256" key="6">
    <source>
        <dbReference type="SAM" id="Phobius"/>
    </source>
</evidence>
<dbReference type="HOGENOM" id="CLU_120964_3_3_7"/>
<keyword evidence="5 6" id="KW-0472">Membrane</keyword>
<name>D5V596_ARCNC</name>
<dbReference type="Proteomes" id="UP000000939">
    <property type="component" value="Chromosome"/>
</dbReference>
<dbReference type="PANTHER" id="PTHR40077">
    <property type="entry name" value="MEMBRANE PROTEIN-RELATED"/>
    <property type="match status" value="1"/>
</dbReference>
<dbReference type="NCBIfam" id="TIGR03954">
    <property type="entry name" value="integ_memb_HG"/>
    <property type="match status" value="1"/>
</dbReference>
<proteinExistence type="predicted"/>
<evidence type="ECO:0000313" key="8">
    <source>
        <dbReference type="EMBL" id="ADG93031.1"/>
    </source>
</evidence>
<evidence type="ECO:0000256" key="3">
    <source>
        <dbReference type="ARBA" id="ARBA00022692"/>
    </source>
</evidence>
<keyword evidence="3 6" id="KW-0812">Transmembrane</keyword>
<evidence type="ECO:0000256" key="1">
    <source>
        <dbReference type="ARBA" id="ARBA00004651"/>
    </source>
</evidence>
<dbReference type="STRING" id="572480.Arnit_1373"/>
<evidence type="ECO:0000256" key="5">
    <source>
        <dbReference type="ARBA" id="ARBA00023136"/>
    </source>
</evidence>
<gene>
    <name evidence="8" type="ordered locus">Arnit_1373</name>
</gene>
<dbReference type="EMBL" id="CP001999">
    <property type="protein sequence ID" value="ADG93031.1"/>
    <property type="molecule type" value="Genomic_DNA"/>
</dbReference>
<evidence type="ECO:0000313" key="9">
    <source>
        <dbReference type="Proteomes" id="UP000000939"/>
    </source>
</evidence>
<keyword evidence="4 6" id="KW-1133">Transmembrane helix</keyword>
<feature type="transmembrane region" description="Helical" evidence="6">
    <location>
        <begin position="42"/>
        <end position="59"/>
    </location>
</feature>
<protein>
    <recommendedName>
        <fullName evidence="7">DUF3817 domain-containing protein</fullName>
    </recommendedName>
</protein>
<accession>D5V596</accession>
<dbReference type="InterPro" id="IPR023845">
    <property type="entry name" value="DUF3817_TM"/>
</dbReference>
<dbReference type="eggNOG" id="COG2814">
    <property type="taxonomic scope" value="Bacteria"/>
</dbReference>
<organism evidence="8 9">
    <name type="scientific">Arcobacter nitrofigilis (strain ATCC 33309 / DSM 7299 / CCUG 15893 / LMG 7604 / NCTC 12251 / CI)</name>
    <name type="common">Campylobacter nitrofigilis</name>
    <dbReference type="NCBI Taxonomy" id="572480"/>
    <lineage>
        <taxon>Bacteria</taxon>
        <taxon>Pseudomonadati</taxon>
        <taxon>Campylobacterota</taxon>
        <taxon>Epsilonproteobacteria</taxon>
        <taxon>Campylobacterales</taxon>
        <taxon>Arcobacteraceae</taxon>
        <taxon>Arcobacter</taxon>
    </lineage>
</organism>
<dbReference type="Pfam" id="PF12823">
    <property type="entry name" value="DUF3817"/>
    <property type="match status" value="1"/>
</dbReference>
<keyword evidence="2" id="KW-1003">Cell membrane</keyword>
<dbReference type="KEGG" id="ant:Arnit_1373"/>
<dbReference type="RefSeq" id="WP_013135176.1">
    <property type="nucleotide sequence ID" value="NC_014166.1"/>
</dbReference>
<evidence type="ECO:0000256" key="2">
    <source>
        <dbReference type="ARBA" id="ARBA00022475"/>
    </source>
</evidence>
<reference evidence="8 9" key="1">
    <citation type="journal article" date="2010" name="Stand. Genomic Sci.">
        <title>Complete genome sequence of Arcobacter nitrofigilis type strain (CI).</title>
        <authorList>
            <person name="Pati A."/>
            <person name="Gronow S."/>
            <person name="Lapidus A."/>
            <person name="Copeland A."/>
            <person name="Glavina Del Rio T."/>
            <person name="Nolan M."/>
            <person name="Lucas S."/>
            <person name="Tice H."/>
            <person name="Cheng J.F."/>
            <person name="Han C."/>
            <person name="Chertkov O."/>
            <person name="Bruce D."/>
            <person name="Tapia R."/>
            <person name="Goodwin L."/>
            <person name="Pitluck S."/>
            <person name="Liolios K."/>
            <person name="Ivanova N."/>
            <person name="Mavromatis K."/>
            <person name="Chen A."/>
            <person name="Palaniappan K."/>
            <person name="Land M."/>
            <person name="Hauser L."/>
            <person name="Chang Y.J."/>
            <person name="Jeffries C.D."/>
            <person name="Detter J.C."/>
            <person name="Rohde M."/>
            <person name="Goker M."/>
            <person name="Bristow J."/>
            <person name="Eisen J.A."/>
            <person name="Markowitz V."/>
            <person name="Hugenholtz P."/>
            <person name="Klenk H.P."/>
            <person name="Kyrpides N.C."/>
        </authorList>
    </citation>
    <scope>NUCLEOTIDE SEQUENCE [LARGE SCALE GENOMIC DNA]</scope>
    <source>
        <strain evidence="9">ATCC 33309 / DSM 7299 / CCUG 15893 / LMG 7604 / NCTC 12251 / CI</strain>
    </source>
</reference>
<dbReference type="GO" id="GO:0005886">
    <property type="term" value="C:plasma membrane"/>
    <property type="evidence" value="ECO:0007669"/>
    <property type="project" value="UniProtKB-SubCell"/>
</dbReference>
<comment type="subcellular location">
    <subcellularLocation>
        <location evidence="1">Cell membrane</location>
        <topology evidence="1">Multi-pass membrane protein</topology>
    </subcellularLocation>
</comment>
<feature type="domain" description="DUF3817" evidence="7">
    <location>
        <begin position="7"/>
        <end position="94"/>
    </location>
</feature>
<dbReference type="OrthoDB" id="1121311at2"/>
<dbReference type="PANTHER" id="PTHR40077:SF1">
    <property type="entry name" value="MEMBRANE PROTEIN"/>
    <property type="match status" value="1"/>
</dbReference>
<dbReference type="AlphaFoldDB" id="D5V596"/>
<feature type="transmembrane region" description="Helical" evidence="6">
    <location>
        <begin position="12"/>
        <end position="30"/>
    </location>
</feature>
<evidence type="ECO:0000256" key="4">
    <source>
        <dbReference type="ARBA" id="ARBA00022989"/>
    </source>
</evidence>
<feature type="transmembrane region" description="Helical" evidence="6">
    <location>
        <begin position="71"/>
        <end position="88"/>
    </location>
</feature>
<keyword evidence="9" id="KW-1185">Reference proteome</keyword>
<evidence type="ECO:0000259" key="7">
    <source>
        <dbReference type="Pfam" id="PF12823"/>
    </source>
</evidence>